<protein>
    <submittedName>
        <fullName evidence="1">Uncharacterized protein</fullName>
    </submittedName>
</protein>
<dbReference type="RefSeq" id="WP_203659476.1">
    <property type="nucleotide sequence ID" value="NZ_BAAAZM010000008.1"/>
</dbReference>
<evidence type="ECO:0000313" key="2">
    <source>
        <dbReference type="Proteomes" id="UP000612808"/>
    </source>
</evidence>
<proteinExistence type="predicted"/>
<dbReference type="EMBL" id="BOMB01000021">
    <property type="protein sequence ID" value="GID12955.1"/>
    <property type="molecule type" value="Genomic_DNA"/>
</dbReference>
<sequence>MTTTESPVRIPANHTATRRLGHWTTERAFEVRAHRGTALLDLRSPQIPAGDVEVAVDLDHATLKLLLPEDAVVDDWNLRIDGRGKVKDAAGPATPGGRRVVLTGTLRHAEVRINRGGVAQLAAMFTREYVADLRRAHREGGVPTVDDPTRTDDRTV</sequence>
<evidence type="ECO:0000313" key="1">
    <source>
        <dbReference type="EMBL" id="GID12955.1"/>
    </source>
</evidence>
<reference evidence="1" key="1">
    <citation type="submission" date="2021-01" db="EMBL/GenBank/DDBJ databases">
        <title>Whole genome shotgun sequence of Actinocatenispora rupis NBRC 107355.</title>
        <authorList>
            <person name="Komaki H."/>
            <person name="Tamura T."/>
        </authorList>
    </citation>
    <scope>NUCLEOTIDE SEQUENCE</scope>
    <source>
        <strain evidence="1">NBRC 107355</strain>
    </source>
</reference>
<gene>
    <name evidence="1" type="ORF">Aru02nite_38440</name>
</gene>
<accession>A0A8J3J6I7</accession>
<comment type="caution">
    <text evidence="1">The sequence shown here is derived from an EMBL/GenBank/DDBJ whole genome shotgun (WGS) entry which is preliminary data.</text>
</comment>
<dbReference type="Proteomes" id="UP000612808">
    <property type="component" value="Unassembled WGS sequence"/>
</dbReference>
<keyword evidence="2" id="KW-1185">Reference proteome</keyword>
<name>A0A8J3J6I7_9ACTN</name>
<dbReference type="AlphaFoldDB" id="A0A8J3J6I7"/>
<organism evidence="1 2">
    <name type="scientific">Actinocatenispora rupis</name>
    <dbReference type="NCBI Taxonomy" id="519421"/>
    <lineage>
        <taxon>Bacteria</taxon>
        <taxon>Bacillati</taxon>
        <taxon>Actinomycetota</taxon>
        <taxon>Actinomycetes</taxon>
        <taxon>Micromonosporales</taxon>
        <taxon>Micromonosporaceae</taxon>
        <taxon>Actinocatenispora</taxon>
    </lineage>
</organism>